<reference evidence="1" key="1">
    <citation type="submission" date="2023-05" db="EMBL/GenBank/DDBJ databases">
        <authorList>
            <consortium name="ELIXIR-Norway"/>
        </authorList>
    </citation>
    <scope>NUCLEOTIDE SEQUENCE</scope>
</reference>
<dbReference type="Proteomes" id="UP001162501">
    <property type="component" value="Chromosome 14"/>
</dbReference>
<protein>
    <submittedName>
        <fullName evidence="1">Uncharacterized protein</fullName>
    </submittedName>
</protein>
<dbReference type="EMBL" id="OX596098">
    <property type="protein sequence ID" value="CAM9635132.1"/>
    <property type="molecule type" value="Genomic_DNA"/>
</dbReference>
<proteinExistence type="predicted"/>
<reference evidence="1" key="2">
    <citation type="submission" date="2025-03" db="EMBL/GenBank/DDBJ databases">
        <authorList>
            <consortium name="ELIXIR-Norway"/>
            <consortium name="Elixir Norway"/>
        </authorList>
    </citation>
    <scope>NUCLEOTIDE SEQUENCE</scope>
</reference>
<gene>
    <name evidence="1" type="ORF">MRATA1EN22A_LOCUS5289</name>
</gene>
<sequence>MVRTPQAGQTPLLEDPAPTASGKEVGHDNFRFRWVKGKRNVNRGPGEWSSGNTGYRSVVEVGGSWGKTRLVGLGVTGVRSFRSRSPSWYSRPGREERKVADFAPCADGARGRGGTLSSRVTSWAAL</sequence>
<evidence type="ECO:0000313" key="1">
    <source>
        <dbReference type="EMBL" id="CAM9635132.1"/>
    </source>
</evidence>
<accession>A0AC59YEP1</accession>
<organism evidence="1 2">
    <name type="scientific">Rangifer tarandus platyrhynchus</name>
    <name type="common">Svalbard reindeer</name>
    <dbReference type="NCBI Taxonomy" id="3082113"/>
    <lineage>
        <taxon>Eukaryota</taxon>
        <taxon>Metazoa</taxon>
        <taxon>Chordata</taxon>
        <taxon>Craniata</taxon>
        <taxon>Vertebrata</taxon>
        <taxon>Euteleostomi</taxon>
        <taxon>Mammalia</taxon>
        <taxon>Eutheria</taxon>
        <taxon>Laurasiatheria</taxon>
        <taxon>Artiodactyla</taxon>
        <taxon>Ruminantia</taxon>
        <taxon>Pecora</taxon>
        <taxon>Cervidae</taxon>
        <taxon>Odocoileinae</taxon>
        <taxon>Rangifer</taxon>
    </lineage>
</organism>
<evidence type="ECO:0000313" key="2">
    <source>
        <dbReference type="Proteomes" id="UP001162501"/>
    </source>
</evidence>
<name>A0AC59YEP1_RANTA</name>